<dbReference type="NCBIfam" id="TIGR00450">
    <property type="entry name" value="mnmE_trmE_thdF"/>
    <property type="match status" value="1"/>
</dbReference>
<dbReference type="InterPro" id="IPR018948">
    <property type="entry name" value="GTP-bd_TrmE_N"/>
</dbReference>
<dbReference type="Pfam" id="PF12631">
    <property type="entry name" value="MnmE_helical"/>
    <property type="match status" value="1"/>
</dbReference>
<evidence type="ECO:0000256" key="1">
    <source>
        <dbReference type="ARBA" id="ARBA00011043"/>
    </source>
</evidence>
<dbReference type="SUPFAM" id="SSF52540">
    <property type="entry name" value="P-loop containing nucleoside triphosphate hydrolases"/>
    <property type="match status" value="1"/>
</dbReference>
<dbReference type="InterPro" id="IPR027368">
    <property type="entry name" value="MnmE_dom2"/>
</dbReference>
<dbReference type="FunFam" id="3.40.50.300:FF:000494">
    <property type="entry name" value="tRNA modification GTPase MnmE"/>
    <property type="match status" value="1"/>
</dbReference>
<comment type="subunit">
    <text evidence="10">Homodimer. Heterotetramer of two MnmE and two MnmG subunits.</text>
</comment>
<keyword evidence="8 10" id="KW-0630">Potassium</keyword>
<evidence type="ECO:0000256" key="7">
    <source>
        <dbReference type="ARBA" id="ARBA00022842"/>
    </source>
</evidence>
<dbReference type="Gene3D" id="3.40.50.300">
    <property type="entry name" value="P-loop containing nucleotide triphosphate hydrolases"/>
    <property type="match status" value="1"/>
</dbReference>
<feature type="binding site" evidence="10">
    <location>
        <position position="124"/>
    </location>
    <ligand>
        <name>(6S)-5-formyl-5,6,7,8-tetrahydrofolate</name>
        <dbReference type="ChEBI" id="CHEBI:57457"/>
    </ligand>
</feature>
<dbReference type="Proteomes" id="UP000248066">
    <property type="component" value="Unassembled WGS sequence"/>
</dbReference>
<comment type="subcellular location">
    <subcellularLocation>
        <location evidence="10">Cytoplasm</location>
    </subcellularLocation>
</comment>
<organism evidence="13 14">
    <name type="scientific">Alteribacter lacisalsi</name>
    <dbReference type="NCBI Taxonomy" id="2045244"/>
    <lineage>
        <taxon>Bacteria</taxon>
        <taxon>Bacillati</taxon>
        <taxon>Bacillota</taxon>
        <taxon>Bacilli</taxon>
        <taxon>Bacillales</taxon>
        <taxon>Bacillaceae</taxon>
        <taxon>Alteribacter</taxon>
    </lineage>
</organism>
<comment type="similarity">
    <text evidence="1 10 11">Belongs to the TRAFAC class TrmE-Era-EngA-EngB-Septin-like GTPase superfamily. TrmE GTPase family.</text>
</comment>
<comment type="cofactor">
    <cofactor evidence="10">
        <name>K(+)</name>
        <dbReference type="ChEBI" id="CHEBI:29103"/>
    </cofactor>
    <text evidence="10">Binds 1 potassium ion per subunit.</text>
</comment>
<dbReference type="AlphaFoldDB" id="A0A2W0H532"/>
<keyword evidence="3 10" id="KW-0819">tRNA processing</keyword>
<dbReference type="HAMAP" id="MF_00379">
    <property type="entry name" value="GTPase_MnmE"/>
    <property type="match status" value="1"/>
</dbReference>
<feature type="binding site" evidence="10">
    <location>
        <position position="22"/>
    </location>
    <ligand>
        <name>(6S)-5-formyl-5,6,7,8-tetrahydrofolate</name>
        <dbReference type="ChEBI" id="CHEBI:57457"/>
    </ligand>
</feature>
<dbReference type="GO" id="GO:0042802">
    <property type="term" value="F:identical protein binding"/>
    <property type="evidence" value="ECO:0007669"/>
    <property type="project" value="UniProtKB-ARBA"/>
</dbReference>
<evidence type="ECO:0000256" key="11">
    <source>
        <dbReference type="RuleBase" id="RU003313"/>
    </source>
</evidence>
<feature type="binding site" evidence="10">
    <location>
        <position position="85"/>
    </location>
    <ligand>
        <name>(6S)-5-formyl-5,6,7,8-tetrahydrofolate</name>
        <dbReference type="ChEBI" id="CHEBI:57457"/>
    </ligand>
</feature>
<dbReference type="Pfam" id="PF10396">
    <property type="entry name" value="TrmE_N"/>
    <property type="match status" value="1"/>
</dbReference>
<dbReference type="CDD" id="cd14858">
    <property type="entry name" value="TrmE_N"/>
    <property type="match status" value="1"/>
</dbReference>
<dbReference type="FunFam" id="3.30.1360.120:FF:000003">
    <property type="entry name" value="tRNA modification GTPase MnmE"/>
    <property type="match status" value="1"/>
</dbReference>
<dbReference type="EC" id="3.6.-.-" evidence="10"/>
<feature type="binding site" evidence="10">
    <location>
        <position position="234"/>
    </location>
    <ligand>
        <name>Mg(2+)</name>
        <dbReference type="ChEBI" id="CHEBI:18420"/>
    </ligand>
</feature>
<evidence type="ECO:0000313" key="13">
    <source>
        <dbReference type="EMBL" id="PYZ96257.1"/>
    </source>
</evidence>
<evidence type="ECO:0000256" key="3">
    <source>
        <dbReference type="ARBA" id="ARBA00022694"/>
    </source>
</evidence>
<evidence type="ECO:0000256" key="4">
    <source>
        <dbReference type="ARBA" id="ARBA00022723"/>
    </source>
</evidence>
<evidence type="ECO:0000256" key="8">
    <source>
        <dbReference type="ARBA" id="ARBA00022958"/>
    </source>
</evidence>
<dbReference type="PROSITE" id="PS51709">
    <property type="entry name" value="G_TRME"/>
    <property type="match status" value="1"/>
</dbReference>
<feature type="binding site" evidence="10">
    <location>
        <position position="458"/>
    </location>
    <ligand>
        <name>(6S)-5-formyl-5,6,7,8-tetrahydrofolate</name>
        <dbReference type="ChEBI" id="CHEBI:57457"/>
    </ligand>
</feature>
<feature type="binding site" evidence="10">
    <location>
        <position position="255"/>
    </location>
    <ligand>
        <name>Mg(2+)</name>
        <dbReference type="ChEBI" id="CHEBI:18420"/>
    </ligand>
</feature>
<sequence length="458" mass="50539">MELDTIAAISTPMGEGAIGIVRITGDKAIPIADRLYKGRRKLGEVESHTINYGHITDPKTGETVEEIMVSVLHGPRTFTKENMIEINCHGGLVAVNRVLQLILNEGARLAEPGEFTKRAFLNGRIDLSQAEGVIDLIRAKTDRAMNVAMSQVEGRLSGQIQKLRQELLETVAHVEVNIDYPEYDAEEVTLGLLKEKAGAVKTEIDRLLQTASQGKILREGLSTVIIGRPNVGKSSLLNSLVHENKAIVTDVPGTTRDVIEEYVNVRGVPLRLLDTAGIRETEDVVERIGVERSRKLVQEAELSLLVVNYNEQLTEEDEKLFAVSKNRDSIIIVNKTDLSREIDMDRVRELAGSRPVITTSLLKDEGIDELEEAIREMFFEGGMESGDLTYVSNSRHIALLNEASRTIDDALSSAEAGMPVDMVQIDITKAWELLGEVIGDSVNESLIDQLFSQFCLGK</sequence>
<comment type="function">
    <text evidence="10">Exhibits a very high intrinsic GTPase hydrolysis rate. Involved in the addition of a carboxymethylaminomethyl (cmnm) group at the wobble position (U34) of certain tRNAs, forming tRNA-cmnm(5)s(2)U34.</text>
</comment>
<keyword evidence="9 10" id="KW-0342">GTP-binding</keyword>
<dbReference type="InterPro" id="IPR027266">
    <property type="entry name" value="TrmE/GcvT-like"/>
</dbReference>
<dbReference type="GO" id="GO:0046872">
    <property type="term" value="F:metal ion binding"/>
    <property type="evidence" value="ECO:0007669"/>
    <property type="project" value="UniProtKB-KW"/>
</dbReference>
<protein>
    <recommendedName>
        <fullName evidence="10">tRNA modification GTPase MnmE</fullName>
        <ecNumber evidence="10">3.6.-.-</ecNumber>
    </recommendedName>
</protein>
<feature type="domain" description="TrmE-type G" evidence="12">
    <location>
        <begin position="220"/>
        <end position="379"/>
    </location>
</feature>
<dbReference type="Pfam" id="PF01926">
    <property type="entry name" value="MMR_HSR1"/>
    <property type="match status" value="1"/>
</dbReference>
<dbReference type="EMBL" id="PDOF01000003">
    <property type="protein sequence ID" value="PYZ96257.1"/>
    <property type="molecule type" value="Genomic_DNA"/>
</dbReference>
<feature type="binding site" evidence="10">
    <location>
        <begin position="274"/>
        <end position="277"/>
    </location>
    <ligand>
        <name>GTP</name>
        <dbReference type="ChEBI" id="CHEBI:37565"/>
    </ligand>
</feature>
<evidence type="ECO:0000256" key="9">
    <source>
        <dbReference type="ARBA" id="ARBA00023134"/>
    </source>
</evidence>
<dbReference type="PRINTS" id="PR00449">
    <property type="entry name" value="RASTRNSFRMNG"/>
</dbReference>
<evidence type="ECO:0000256" key="2">
    <source>
        <dbReference type="ARBA" id="ARBA00022490"/>
    </source>
</evidence>
<gene>
    <name evidence="10" type="primary">mnmE</name>
    <name evidence="10" type="synonym">trmE</name>
    <name evidence="13" type="ORF">CR205_18055</name>
</gene>
<feature type="binding site" evidence="10">
    <location>
        <position position="249"/>
    </location>
    <ligand>
        <name>K(+)</name>
        <dbReference type="ChEBI" id="CHEBI:29103"/>
    </ligand>
</feature>
<dbReference type="InterPro" id="IPR025867">
    <property type="entry name" value="MnmE_helical"/>
</dbReference>
<dbReference type="RefSeq" id="WP_110521532.1">
    <property type="nucleotide sequence ID" value="NZ_PDOF01000003.1"/>
</dbReference>
<feature type="binding site" evidence="10">
    <location>
        <position position="254"/>
    </location>
    <ligand>
        <name>K(+)</name>
        <dbReference type="ChEBI" id="CHEBI:29103"/>
    </ligand>
</feature>
<dbReference type="GO" id="GO:0003924">
    <property type="term" value="F:GTPase activity"/>
    <property type="evidence" value="ECO:0007669"/>
    <property type="project" value="UniProtKB-UniRule"/>
</dbReference>
<feature type="binding site" evidence="10">
    <location>
        <begin position="249"/>
        <end position="255"/>
    </location>
    <ligand>
        <name>GTP</name>
        <dbReference type="ChEBI" id="CHEBI:37565"/>
    </ligand>
</feature>
<keyword evidence="14" id="KW-1185">Reference proteome</keyword>
<evidence type="ECO:0000313" key="14">
    <source>
        <dbReference type="Proteomes" id="UP000248066"/>
    </source>
</evidence>
<dbReference type="PANTHER" id="PTHR42714:SF2">
    <property type="entry name" value="TRNA MODIFICATION GTPASE GTPBP3, MITOCHONDRIAL"/>
    <property type="match status" value="1"/>
</dbReference>
<dbReference type="NCBIfam" id="TIGR00231">
    <property type="entry name" value="small_GTP"/>
    <property type="match status" value="1"/>
</dbReference>
<keyword evidence="4 10" id="KW-0479">Metal-binding</keyword>
<dbReference type="SUPFAM" id="SSF116878">
    <property type="entry name" value="TrmE connector domain"/>
    <property type="match status" value="1"/>
</dbReference>
<dbReference type="Gene3D" id="3.30.1360.120">
    <property type="entry name" value="Probable tRNA modification gtpase trme, domain 1"/>
    <property type="match status" value="1"/>
</dbReference>
<proteinExistence type="inferred from homology"/>
<reference evidence="13 14" key="1">
    <citation type="submission" date="2017-10" db="EMBL/GenBank/DDBJ databases">
        <title>Bacillus sp. nov., a halophilic bacterium isolated from a Yangshapao Lake.</title>
        <authorList>
            <person name="Wang H."/>
        </authorList>
    </citation>
    <scope>NUCLEOTIDE SEQUENCE [LARGE SCALE GENOMIC DNA]</scope>
    <source>
        <strain evidence="13 14">YSP-3</strain>
    </source>
</reference>
<dbReference type="GO" id="GO:0005525">
    <property type="term" value="F:GTP binding"/>
    <property type="evidence" value="ECO:0007669"/>
    <property type="project" value="UniProtKB-UniRule"/>
</dbReference>
<dbReference type="CDD" id="cd04164">
    <property type="entry name" value="trmE"/>
    <property type="match status" value="1"/>
</dbReference>
<feature type="binding site" evidence="10">
    <location>
        <position position="251"/>
    </location>
    <ligand>
        <name>K(+)</name>
        <dbReference type="ChEBI" id="CHEBI:29103"/>
    </ligand>
</feature>
<evidence type="ECO:0000259" key="12">
    <source>
        <dbReference type="PROSITE" id="PS51709"/>
    </source>
</evidence>
<evidence type="ECO:0000256" key="6">
    <source>
        <dbReference type="ARBA" id="ARBA00022801"/>
    </source>
</evidence>
<dbReference type="GO" id="GO:0002098">
    <property type="term" value="P:tRNA wobble uridine modification"/>
    <property type="evidence" value="ECO:0007669"/>
    <property type="project" value="TreeGrafter"/>
</dbReference>
<dbReference type="GO" id="GO:0030488">
    <property type="term" value="P:tRNA methylation"/>
    <property type="evidence" value="ECO:0007669"/>
    <property type="project" value="TreeGrafter"/>
</dbReference>
<dbReference type="OrthoDB" id="9805918at2"/>
<feature type="binding site" evidence="10">
    <location>
        <begin position="230"/>
        <end position="235"/>
    </location>
    <ligand>
        <name>GTP</name>
        <dbReference type="ChEBI" id="CHEBI:37565"/>
    </ligand>
</feature>
<evidence type="ECO:0000256" key="10">
    <source>
        <dbReference type="HAMAP-Rule" id="MF_00379"/>
    </source>
</evidence>
<keyword evidence="6 10" id="KW-0378">Hydrolase</keyword>
<feature type="binding site" evidence="10">
    <location>
        <position position="230"/>
    </location>
    <ligand>
        <name>K(+)</name>
        <dbReference type="ChEBI" id="CHEBI:29103"/>
    </ligand>
</feature>
<dbReference type="GO" id="GO:0005829">
    <property type="term" value="C:cytosol"/>
    <property type="evidence" value="ECO:0007669"/>
    <property type="project" value="TreeGrafter"/>
</dbReference>
<keyword evidence="7 10" id="KW-0460">Magnesium</keyword>
<comment type="caution">
    <text evidence="13">The sequence shown here is derived from an EMBL/GenBank/DDBJ whole genome shotgun (WGS) entry which is preliminary data.</text>
</comment>
<dbReference type="InterPro" id="IPR005225">
    <property type="entry name" value="Small_GTP-bd"/>
</dbReference>
<accession>A0A2W0H532</accession>
<dbReference type="PANTHER" id="PTHR42714">
    <property type="entry name" value="TRNA MODIFICATION GTPASE GTPBP3"/>
    <property type="match status" value="1"/>
</dbReference>
<name>A0A2W0H532_9BACI</name>
<dbReference type="InterPro" id="IPR006073">
    <property type="entry name" value="GTP-bd"/>
</dbReference>
<dbReference type="InterPro" id="IPR004520">
    <property type="entry name" value="GTPase_MnmE"/>
</dbReference>
<comment type="caution">
    <text evidence="10">Lacks conserved residue(s) required for the propagation of feature annotation.</text>
</comment>
<evidence type="ECO:0000256" key="5">
    <source>
        <dbReference type="ARBA" id="ARBA00022741"/>
    </source>
</evidence>
<dbReference type="InterPro" id="IPR027417">
    <property type="entry name" value="P-loop_NTPase"/>
</dbReference>
<keyword evidence="5 10" id="KW-0547">Nucleotide-binding</keyword>
<keyword evidence="2 10" id="KW-0963">Cytoplasm</keyword>
<dbReference type="Gene3D" id="1.20.120.430">
    <property type="entry name" value="tRNA modification GTPase MnmE domain 2"/>
    <property type="match status" value="1"/>
</dbReference>
<dbReference type="InterPro" id="IPR031168">
    <property type="entry name" value="G_TrmE"/>
</dbReference>